<gene>
    <name evidence="4" type="ORF">LG368_12840</name>
</gene>
<organism evidence="4 5">
    <name type="scientific">Marinomonas algarum</name>
    <dbReference type="NCBI Taxonomy" id="2883105"/>
    <lineage>
        <taxon>Bacteria</taxon>
        <taxon>Pseudomonadati</taxon>
        <taxon>Pseudomonadota</taxon>
        <taxon>Gammaproteobacteria</taxon>
        <taxon>Oceanospirillales</taxon>
        <taxon>Oceanospirillaceae</taxon>
        <taxon>Marinomonas</taxon>
    </lineage>
</organism>
<dbReference type="SUPFAM" id="SSF111369">
    <property type="entry name" value="HlyD-like secretion proteins"/>
    <property type="match status" value="1"/>
</dbReference>
<evidence type="ECO:0000313" key="4">
    <source>
        <dbReference type="EMBL" id="MCB5162781.1"/>
    </source>
</evidence>
<dbReference type="InterPro" id="IPR006143">
    <property type="entry name" value="RND_pump_MFP"/>
</dbReference>
<dbReference type="PANTHER" id="PTHR30469">
    <property type="entry name" value="MULTIDRUG RESISTANCE PROTEIN MDTA"/>
    <property type="match status" value="1"/>
</dbReference>
<dbReference type="Pfam" id="PF25917">
    <property type="entry name" value="BSH_RND"/>
    <property type="match status" value="1"/>
</dbReference>
<evidence type="ECO:0000313" key="5">
    <source>
        <dbReference type="Proteomes" id="UP001139095"/>
    </source>
</evidence>
<dbReference type="InterPro" id="IPR058625">
    <property type="entry name" value="MdtA-like_BSH"/>
</dbReference>
<protein>
    <submittedName>
        <fullName evidence="4">Efflux RND transporter periplasmic adaptor subunit</fullName>
    </submittedName>
</protein>
<sequence>MALKNKVGPITAIVVTVSAVAWIVLGGNGITVSPDISQPNNVEQASPSVTPEQKAAYPVQAKTLIAQSIEIHLPLSGTTLANEVLDVINTYPGRVMSRPVEQGQFVTSGTVLTQIDTRILDLEMQQAELLIKQRQLELDGIKRLNSNNLASKVNLAQAETDLATAKAHKQTLLVDRENATVTAPFSGIVNALHIQKGEVLSAGSLVGTLISLDPLKISVHVPQNKIHHISLGTQSTIRLESGDEIESFVSFISATANETSRTIRVEMEIPNPNNAIPAGLTASVDFLLDHQRAHAVSPALLTLNDAGNTSIKTINMDNRVVVTPVEIVKSERSQVWVRGLPDNVDIITVGQGFVSAGDTVQARYQD</sequence>
<feature type="domain" description="Multidrug resistance protein MdtA-like barrel-sandwich hybrid" evidence="2">
    <location>
        <begin position="92"/>
        <end position="204"/>
    </location>
</feature>
<dbReference type="Proteomes" id="UP001139095">
    <property type="component" value="Unassembled WGS sequence"/>
</dbReference>
<evidence type="ECO:0000256" key="1">
    <source>
        <dbReference type="ARBA" id="ARBA00009477"/>
    </source>
</evidence>
<dbReference type="Gene3D" id="2.40.30.170">
    <property type="match status" value="1"/>
</dbReference>
<evidence type="ECO:0000259" key="3">
    <source>
        <dbReference type="Pfam" id="PF25954"/>
    </source>
</evidence>
<proteinExistence type="inferred from homology"/>
<dbReference type="GO" id="GO:0015562">
    <property type="term" value="F:efflux transmembrane transporter activity"/>
    <property type="evidence" value="ECO:0007669"/>
    <property type="project" value="TreeGrafter"/>
</dbReference>
<dbReference type="GO" id="GO:1990281">
    <property type="term" value="C:efflux pump complex"/>
    <property type="evidence" value="ECO:0007669"/>
    <property type="project" value="TreeGrafter"/>
</dbReference>
<dbReference type="AlphaFoldDB" id="A0A9X1IR67"/>
<dbReference type="Gene3D" id="1.10.287.470">
    <property type="entry name" value="Helix hairpin bin"/>
    <property type="match status" value="1"/>
</dbReference>
<dbReference type="Gene3D" id="2.40.50.100">
    <property type="match status" value="1"/>
</dbReference>
<comment type="caution">
    <text evidence="4">The sequence shown here is derived from an EMBL/GenBank/DDBJ whole genome shotgun (WGS) entry which is preliminary data.</text>
</comment>
<feature type="domain" description="CusB-like beta-barrel" evidence="3">
    <location>
        <begin position="217"/>
        <end position="286"/>
    </location>
</feature>
<dbReference type="NCBIfam" id="TIGR01730">
    <property type="entry name" value="RND_mfp"/>
    <property type="match status" value="1"/>
</dbReference>
<dbReference type="EMBL" id="JAJATW010000022">
    <property type="protein sequence ID" value="MCB5162781.1"/>
    <property type="molecule type" value="Genomic_DNA"/>
</dbReference>
<comment type="similarity">
    <text evidence="1">Belongs to the membrane fusion protein (MFP) (TC 8.A.1) family.</text>
</comment>
<dbReference type="Pfam" id="PF25954">
    <property type="entry name" value="Beta-barrel_RND_2"/>
    <property type="match status" value="1"/>
</dbReference>
<keyword evidence="5" id="KW-1185">Reference proteome</keyword>
<reference evidence="4" key="1">
    <citation type="submission" date="2021-10" db="EMBL/GenBank/DDBJ databases">
        <title>Marinomonas pontica sp. nov., isolated from the Black Sea.</title>
        <authorList>
            <person name="Zhao L.-H."/>
            <person name="Xue J.-H."/>
        </authorList>
    </citation>
    <scope>NUCLEOTIDE SEQUENCE</scope>
    <source>
        <strain evidence="4">E8</strain>
    </source>
</reference>
<dbReference type="InterPro" id="IPR058792">
    <property type="entry name" value="Beta-barrel_RND_2"/>
</dbReference>
<accession>A0A9X1IR67</accession>
<name>A0A9X1IR67_9GAMM</name>
<evidence type="ECO:0000259" key="2">
    <source>
        <dbReference type="Pfam" id="PF25917"/>
    </source>
</evidence>
<dbReference type="PANTHER" id="PTHR30469:SF29">
    <property type="entry name" value="BLR2860 PROTEIN"/>
    <property type="match status" value="1"/>
</dbReference>
<dbReference type="RefSeq" id="WP_226755126.1">
    <property type="nucleotide sequence ID" value="NZ_JAJATW010000022.1"/>
</dbReference>